<feature type="active site" description="Proton donor" evidence="2">
    <location>
        <position position="11"/>
    </location>
</feature>
<keyword evidence="4" id="KW-1185">Reference proteome</keyword>
<evidence type="ECO:0000313" key="4">
    <source>
        <dbReference type="Proteomes" id="UP000185003"/>
    </source>
</evidence>
<evidence type="ECO:0000313" key="3">
    <source>
        <dbReference type="EMBL" id="SIN67927.1"/>
    </source>
</evidence>
<name>A0A1N6DB12_9BACT</name>
<dbReference type="STRING" id="536979.SAMN04488055_0555"/>
<dbReference type="InterPro" id="IPR023214">
    <property type="entry name" value="HAD_sf"/>
</dbReference>
<dbReference type="SFLD" id="SFLDS00003">
    <property type="entry name" value="Haloacid_Dehalogenase"/>
    <property type="match status" value="1"/>
</dbReference>
<dbReference type="OrthoDB" id="278110at2"/>
<dbReference type="GO" id="GO:0009223">
    <property type="term" value="P:pyrimidine deoxyribonucleotide catabolic process"/>
    <property type="evidence" value="ECO:0007669"/>
    <property type="project" value="TreeGrafter"/>
</dbReference>
<reference evidence="3 4" key="1">
    <citation type="submission" date="2016-11" db="EMBL/GenBank/DDBJ databases">
        <authorList>
            <person name="Jaros S."/>
            <person name="Januszkiewicz K."/>
            <person name="Wedrychowicz H."/>
        </authorList>
    </citation>
    <scope>NUCLEOTIDE SEQUENCE [LARGE SCALE GENOMIC DNA]</scope>
    <source>
        <strain evidence="3 4">DSM 24787</strain>
    </source>
</reference>
<accession>A0A1N6DB12</accession>
<comment type="similarity">
    <text evidence="1">Belongs to the 5'(3')-deoxyribonucleotidase family.</text>
</comment>
<proteinExistence type="inferred from homology"/>
<dbReference type="InterPro" id="IPR010708">
    <property type="entry name" value="5'(3')-deoxyribonucleotidase"/>
</dbReference>
<dbReference type="Pfam" id="PF06941">
    <property type="entry name" value="NT5C"/>
    <property type="match status" value="1"/>
</dbReference>
<feature type="active site" description="Nucleophile" evidence="2">
    <location>
        <position position="9"/>
    </location>
</feature>
<evidence type="ECO:0000256" key="2">
    <source>
        <dbReference type="PIRSR" id="PIRSR610708-1"/>
    </source>
</evidence>
<dbReference type="RefSeq" id="WP_074237677.1">
    <property type="nucleotide sequence ID" value="NZ_FSRA01000001.1"/>
</dbReference>
<dbReference type="Proteomes" id="UP000185003">
    <property type="component" value="Unassembled WGS sequence"/>
</dbReference>
<dbReference type="SFLD" id="SFLDG01146">
    <property type="entry name" value="C1.2.2"/>
    <property type="match status" value="1"/>
</dbReference>
<dbReference type="PANTHER" id="PTHR16504">
    <property type="entry name" value="5'(3')-DEOXYRIBONUCLEOTIDASE"/>
    <property type="match status" value="1"/>
</dbReference>
<dbReference type="SUPFAM" id="SSF56784">
    <property type="entry name" value="HAD-like"/>
    <property type="match status" value="1"/>
</dbReference>
<gene>
    <name evidence="3" type="ORF">SAMN04488055_0555</name>
</gene>
<dbReference type="Gene3D" id="1.10.40.40">
    <property type="entry name" value="Deoxyribonucleotidase, domain 2"/>
    <property type="match status" value="1"/>
</dbReference>
<dbReference type="Gene3D" id="3.40.50.1000">
    <property type="entry name" value="HAD superfamily/HAD-like"/>
    <property type="match status" value="1"/>
</dbReference>
<protein>
    <submittedName>
        <fullName evidence="3">5'(3')-deoxyribonucleotidase</fullName>
    </submittedName>
</protein>
<dbReference type="InterPro" id="IPR036412">
    <property type="entry name" value="HAD-like_sf"/>
</dbReference>
<dbReference type="GO" id="GO:0008253">
    <property type="term" value="F:5'-nucleotidase activity"/>
    <property type="evidence" value="ECO:0007669"/>
    <property type="project" value="InterPro"/>
</dbReference>
<sequence>MARKRIAIDMDGVMADIVSHYIDWYAKRTGELVPVERLNGMPEPTGFPNGELIREFLHTPGFFRTAPVMPGSQEAVKALMEEYEVFIVSAAVEFPQSLSEKVEWLNEHFPFISWKNMVFCGLKTIVQADYMIDDYDKNLRYFNGERLLFSQPHNANYTEYNRFDNWEQIAAFFAKQAVPLAS</sequence>
<organism evidence="3 4">
    <name type="scientific">Chitinophaga niabensis</name>
    <dbReference type="NCBI Taxonomy" id="536979"/>
    <lineage>
        <taxon>Bacteria</taxon>
        <taxon>Pseudomonadati</taxon>
        <taxon>Bacteroidota</taxon>
        <taxon>Chitinophagia</taxon>
        <taxon>Chitinophagales</taxon>
        <taxon>Chitinophagaceae</taxon>
        <taxon>Chitinophaga</taxon>
    </lineage>
</organism>
<evidence type="ECO:0000256" key="1">
    <source>
        <dbReference type="ARBA" id="ARBA00009589"/>
    </source>
</evidence>
<dbReference type="SFLD" id="SFLDG01126">
    <property type="entry name" value="C1.2:_Nucleotidase_Like"/>
    <property type="match status" value="1"/>
</dbReference>
<dbReference type="AlphaFoldDB" id="A0A1N6DB12"/>
<dbReference type="EMBL" id="FSRA01000001">
    <property type="protein sequence ID" value="SIN67927.1"/>
    <property type="molecule type" value="Genomic_DNA"/>
</dbReference>
<dbReference type="PANTHER" id="PTHR16504:SF4">
    <property type="entry name" value="5'(3')-DEOXYRIBONUCLEOTIDASE"/>
    <property type="match status" value="1"/>
</dbReference>